<evidence type="ECO:0000256" key="3">
    <source>
        <dbReference type="ARBA" id="ARBA00022692"/>
    </source>
</evidence>
<dbReference type="RefSeq" id="WP_088707691.1">
    <property type="nucleotide sequence ID" value="NZ_LSTO01000001.1"/>
</dbReference>
<evidence type="ECO:0000256" key="1">
    <source>
        <dbReference type="ARBA" id="ARBA00004651"/>
    </source>
</evidence>
<proteinExistence type="inferred from homology"/>
<keyword evidence="2" id="KW-1003">Cell membrane</keyword>
<evidence type="ECO:0000256" key="7">
    <source>
        <dbReference type="SAM" id="Phobius"/>
    </source>
</evidence>
<keyword evidence="9" id="KW-0969">Cilium</keyword>
<keyword evidence="9" id="KW-0282">Flagellum</keyword>
<evidence type="ECO:0000256" key="6">
    <source>
        <dbReference type="RuleBase" id="RU004057"/>
    </source>
</evidence>
<organism evidence="9 10">
    <name type="scientific">Noviherbaspirillum denitrificans</name>
    <dbReference type="NCBI Taxonomy" id="1968433"/>
    <lineage>
        <taxon>Bacteria</taxon>
        <taxon>Pseudomonadati</taxon>
        <taxon>Pseudomonadota</taxon>
        <taxon>Betaproteobacteria</taxon>
        <taxon>Burkholderiales</taxon>
        <taxon>Oxalobacteraceae</taxon>
        <taxon>Noviherbaspirillum</taxon>
    </lineage>
</organism>
<feature type="transmembrane region" description="Helical" evidence="7">
    <location>
        <begin position="161"/>
        <end position="186"/>
    </location>
</feature>
<dbReference type="EMBL" id="LSTO01000001">
    <property type="protein sequence ID" value="OWW20829.1"/>
    <property type="molecule type" value="Genomic_DNA"/>
</dbReference>
<evidence type="ECO:0000256" key="4">
    <source>
        <dbReference type="ARBA" id="ARBA00022989"/>
    </source>
</evidence>
<gene>
    <name evidence="9" type="ORF">AYR66_16485</name>
</gene>
<dbReference type="Pfam" id="PF01618">
    <property type="entry name" value="MotA_ExbB"/>
    <property type="match status" value="1"/>
</dbReference>
<dbReference type="InterPro" id="IPR002898">
    <property type="entry name" value="MotA_ExbB_proton_chnl"/>
</dbReference>
<dbReference type="GO" id="GO:0017038">
    <property type="term" value="P:protein import"/>
    <property type="evidence" value="ECO:0007669"/>
    <property type="project" value="TreeGrafter"/>
</dbReference>
<dbReference type="InterPro" id="IPR050790">
    <property type="entry name" value="ExbB/TolQ_transport"/>
</dbReference>
<evidence type="ECO:0000256" key="5">
    <source>
        <dbReference type="ARBA" id="ARBA00023136"/>
    </source>
</evidence>
<accession>A0A254TDU7</accession>
<dbReference type="GO" id="GO:0005886">
    <property type="term" value="C:plasma membrane"/>
    <property type="evidence" value="ECO:0007669"/>
    <property type="project" value="UniProtKB-SubCell"/>
</dbReference>
<comment type="similarity">
    <text evidence="6">Belongs to the exbB/tolQ family.</text>
</comment>
<keyword evidence="10" id="KW-1185">Reference proteome</keyword>
<dbReference type="AlphaFoldDB" id="A0A254TDU7"/>
<dbReference type="OrthoDB" id="9805133at2"/>
<feature type="transmembrane region" description="Helical" evidence="7">
    <location>
        <begin position="12"/>
        <end position="33"/>
    </location>
</feature>
<evidence type="ECO:0000313" key="10">
    <source>
        <dbReference type="Proteomes" id="UP000197535"/>
    </source>
</evidence>
<keyword evidence="6" id="KW-0653">Protein transport</keyword>
<protein>
    <submittedName>
        <fullName evidence="9">Flagellar motor protein MotA</fullName>
    </submittedName>
</protein>
<comment type="subcellular location">
    <subcellularLocation>
        <location evidence="1">Cell membrane</location>
        <topology evidence="1">Multi-pass membrane protein</topology>
    </subcellularLocation>
    <subcellularLocation>
        <location evidence="6">Membrane</location>
        <topology evidence="6">Multi-pass membrane protein</topology>
    </subcellularLocation>
</comment>
<keyword evidence="5 7" id="KW-0472">Membrane</keyword>
<name>A0A254TDU7_9BURK</name>
<feature type="transmembrane region" description="Helical" evidence="7">
    <location>
        <begin position="118"/>
        <end position="141"/>
    </location>
</feature>
<evidence type="ECO:0000256" key="2">
    <source>
        <dbReference type="ARBA" id="ARBA00022475"/>
    </source>
</evidence>
<keyword evidence="6" id="KW-0813">Transport</keyword>
<sequence length="236" mass="25379">MSLINTTLIVDGTLWSLVAFSVATWTLILVKAIQHLRLSGQNKRYLKLFWSAKDLQAAANLGEHAVGPAARLANAGFDALHDAANTHDLEHSGDRQELLERHLRQQIHKERRSLESGLAVLASIGSTAPFVGLFGTVWGIMNAMTDISRTGSASLDVVAGPIGEALVATGVGIAVAVPAVLAFNFFTRRLKLVWADLDDFAADFINIAQRASFRIERQPAQVRADAPAATGKEAFA</sequence>
<reference evidence="9 10" key="1">
    <citation type="submission" date="2016-02" db="EMBL/GenBank/DDBJ databases">
        <authorList>
            <person name="Wen L."/>
            <person name="He K."/>
            <person name="Yang H."/>
        </authorList>
    </citation>
    <scope>NUCLEOTIDE SEQUENCE [LARGE SCALE GENOMIC DNA]</scope>
    <source>
        <strain evidence="9 10">TSA40</strain>
    </source>
</reference>
<comment type="caution">
    <text evidence="9">The sequence shown here is derived from an EMBL/GenBank/DDBJ whole genome shotgun (WGS) entry which is preliminary data.</text>
</comment>
<evidence type="ECO:0000313" key="9">
    <source>
        <dbReference type="EMBL" id="OWW20829.1"/>
    </source>
</evidence>
<keyword evidence="4 7" id="KW-1133">Transmembrane helix</keyword>
<keyword evidence="9" id="KW-0966">Cell projection</keyword>
<keyword evidence="3 7" id="KW-0812">Transmembrane</keyword>
<dbReference type="PANTHER" id="PTHR30625:SF3">
    <property type="entry name" value="TOL-PAL SYSTEM PROTEIN TOLQ"/>
    <property type="match status" value="1"/>
</dbReference>
<dbReference type="PANTHER" id="PTHR30625">
    <property type="entry name" value="PROTEIN TOLQ"/>
    <property type="match status" value="1"/>
</dbReference>
<feature type="domain" description="MotA/TolQ/ExbB proton channel" evidence="8">
    <location>
        <begin position="81"/>
        <end position="192"/>
    </location>
</feature>
<dbReference type="Proteomes" id="UP000197535">
    <property type="component" value="Unassembled WGS sequence"/>
</dbReference>
<evidence type="ECO:0000259" key="8">
    <source>
        <dbReference type="Pfam" id="PF01618"/>
    </source>
</evidence>